<dbReference type="GO" id="GO:0005886">
    <property type="term" value="C:plasma membrane"/>
    <property type="evidence" value="ECO:0007669"/>
    <property type="project" value="UniProtKB-SubCell"/>
</dbReference>
<dbReference type="PANTHER" id="PTHR30482:SF20">
    <property type="entry name" value="HIGH-AFFINITY BRANCHED-CHAIN AMINO ACID TRANSPORT SYSTEM PERMEASE PROTEIN LIVM"/>
    <property type="match status" value="1"/>
</dbReference>
<feature type="transmembrane region" description="Helical" evidence="6">
    <location>
        <begin position="156"/>
        <end position="176"/>
    </location>
</feature>
<feature type="transmembrane region" description="Helical" evidence="6">
    <location>
        <begin position="56"/>
        <end position="74"/>
    </location>
</feature>
<dbReference type="AlphaFoldDB" id="A0A916U9D9"/>
<evidence type="ECO:0000256" key="3">
    <source>
        <dbReference type="ARBA" id="ARBA00022692"/>
    </source>
</evidence>
<reference evidence="7" key="2">
    <citation type="submission" date="2020-09" db="EMBL/GenBank/DDBJ databases">
        <authorList>
            <person name="Sun Q."/>
            <person name="Zhou Y."/>
        </authorList>
    </citation>
    <scope>NUCLEOTIDE SEQUENCE</scope>
    <source>
        <strain evidence="7">CGMCC 1.12919</strain>
    </source>
</reference>
<feature type="transmembrane region" description="Helical" evidence="6">
    <location>
        <begin position="281"/>
        <end position="303"/>
    </location>
</feature>
<keyword evidence="3 6" id="KW-0812">Transmembrane</keyword>
<accession>A0A916U9D9</accession>
<keyword evidence="4 6" id="KW-1133">Transmembrane helix</keyword>
<dbReference type="PANTHER" id="PTHR30482">
    <property type="entry name" value="HIGH-AFFINITY BRANCHED-CHAIN AMINO ACID TRANSPORT SYSTEM PERMEASE"/>
    <property type="match status" value="1"/>
</dbReference>
<gene>
    <name evidence="7" type="ORF">GCM10010994_25020</name>
</gene>
<feature type="transmembrane region" description="Helical" evidence="6">
    <location>
        <begin position="27"/>
        <end position="49"/>
    </location>
</feature>
<name>A0A916U9D9_9HYPH</name>
<evidence type="ECO:0000313" key="8">
    <source>
        <dbReference type="Proteomes" id="UP000637002"/>
    </source>
</evidence>
<feature type="transmembrane region" description="Helical" evidence="6">
    <location>
        <begin position="80"/>
        <end position="103"/>
    </location>
</feature>
<evidence type="ECO:0000256" key="5">
    <source>
        <dbReference type="ARBA" id="ARBA00023136"/>
    </source>
</evidence>
<dbReference type="RefSeq" id="WP_188609494.1">
    <property type="nucleotide sequence ID" value="NZ_BMGG01000004.1"/>
</dbReference>
<feature type="transmembrane region" description="Helical" evidence="6">
    <location>
        <begin position="203"/>
        <end position="224"/>
    </location>
</feature>
<evidence type="ECO:0000256" key="1">
    <source>
        <dbReference type="ARBA" id="ARBA00004651"/>
    </source>
</evidence>
<reference evidence="7" key="1">
    <citation type="journal article" date="2014" name="Int. J. Syst. Evol. Microbiol.">
        <title>Complete genome sequence of Corynebacterium casei LMG S-19264T (=DSM 44701T), isolated from a smear-ripened cheese.</title>
        <authorList>
            <consortium name="US DOE Joint Genome Institute (JGI-PGF)"/>
            <person name="Walter F."/>
            <person name="Albersmeier A."/>
            <person name="Kalinowski J."/>
            <person name="Ruckert C."/>
        </authorList>
    </citation>
    <scope>NUCLEOTIDE SEQUENCE</scope>
    <source>
        <strain evidence="7">CGMCC 1.12919</strain>
    </source>
</reference>
<protein>
    <submittedName>
        <fullName evidence="7">Branched-chain amino acid ABC transporter permease</fullName>
    </submittedName>
</protein>
<evidence type="ECO:0000256" key="4">
    <source>
        <dbReference type="ARBA" id="ARBA00022989"/>
    </source>
</evidence>
<dbReference type="CDD" id="cd06581">
    <property type="entry name" value="TM_PBP1_LivM_like"/>
    <property type="match status" value="1"/>
</dbReference>
<evidence type="ECO:0000256" key="6">
    <source>
        <dbReference type="SAM" id="Phobius"/>
    </source>
</evidence>
<organism evidence="7 8">
    <name type="scientific">Chelatococcus reniformis</name>
    <dbReference type="NCBI Taxonomy" id="1494448"/>
    <lineage>
        <taxon>Bacteria</taxon>
        <taxon>Pseudomonadati</taxon>
        <taxon>Pseudomonadota</taxon>
        <taxon>Alphaproteobacteria</taxon>
        <taxon>Hyphomicrobiales</taxon>
        <taxon>Chelatococcaceae</taxon>
        <taxon>Chelatococcus</taxon>
    </lineage>
</organism>
<comment type="caution">
    <text evidence="7">The sequence shown here is derived from an EMBL/GenBank/DDBJ whole genome shotgun (WGS) entry which is preliminary data.</text>
</comment>
<keyword evidence="2" id="KW-1003">Cell membrane</keyword>
<evidence type="ECO:0000313" key="7">
    <source>
        <dbReference type="EMBL" id="GGC65431.1"/>
    </source>
</evidence>
<feature type="transmembrane region" description="Helical" evidence="6">
    <location>
        <begin position="244"/>
        <end position="269"/>
    </location>
</feature>
<keyword evidence="8" id="KW-1185">Reference proteome</keyword>
<feature type="transmembrane region" description="Helical" evidence="6">
    <location>
        <begin position="110"/>
        <end position="130"/>
    </location>
</feature>
<sequence>MGRAATAVAALAAAAIALAPFLAGDGFVYHVAILVAIEGLLAVSLHLTLRIGQLSLAQGGFMGIGAYASALLARDAGLPFPLALVGAVVIAAAIAAALGTVILRVRGVQFALLTFGLGEAIVLIFVEFVVPFGGNNGLMGIPPASLGPLSLQARPAFYGFALAVVFLVLLAVRGLLAGTPGMVLRSLADNEPLSRSLGTDELAWRRLVFAASAAVAAISGSLYAHYLGYISPEAFNVGATVKALIMNVVGGVGLLAGPLIGALILVPLPELFRASVRYQQLLYGLSLLALMLFLPRGLGGLLAGRSRP</sequence>
<dbReference type="EMBL" id="BMGG01000004">
    <property type="protein sequence ID" value="GGC65431.1"/>
    <property type="molecule type" value="Genomic_DNA"/>
</dbReference>
<evidence type="ECO:0000256" key="2">
    <source>
        <dbReference type="ARBA" id="ARBA00022475"/>
    </source>
</evidence>
<dbReference type="GO" id="GO:0015658">
    <property type="term" value="F:branched-chain amino acid transmembrane transporter activity"/>
    <property type="evidence" value="ECO:0007669"/>
    <property type="project" value="InterPro"/>
</dbReference>
<proteinExistence type="predicted"/>
<keyword evidence="5 6" id="KW-0472">Membrane</keyword>
<comment type="subcellular location">
    <subcellularLocation>
        <location evidence="1">Cell membrane</location>
        <topology evidence="1">Multi-pass membrane protein</topology>
    </subcellularLocation>
</comment>
<dbReference type="Pfam" id="PF02653">
    <property type="entry name" value="BPD_transp_2"/>
    <property type="match status" value="1"/>
</dbReference>
<dbReference type="InterPro" id="IPR043428">
    <property type="entry name" value="LivM-like"/>
</dbReference>
<dbReference type="InterPro" id="IPR001851">
    <property type="entry name" value="ABC_transp_permease"/>
</dbReference>
<dbReference type="Proteomes" id="UP000637002">
    <property type="component" value="Unassembled WGS sequence"/>
</dbReference>